<dbReference type="AlphaFoldDB" id="A0A8J7F2K8"/>
<evidence type="ECO:0000256" key="1">
    <source>
        <dbReference type="SAM" id="Phobius"/>
    </source>
</evidence>
<evidence type="ECO:0000313" key="3">
    <source>
        <dbReference type="Proteomes" id="UP000620559"/>
    </source>
</evidence>
<protein>
    <submittedName>
        <fullName evidence="2">Uncharacterized protein</fullName>
    </submittedName>
</protein>
<reference evidence="2" key="1">
    <citation type="submission" date="2020-10" db="EMBL/GenBank/DDBJ databases">
        <authorList>
            <person name="Castelo-Branco R."/>
            <person name="Eusebio N."/>
            <person name="Adriana R."/>
            <person name="Vieira A."/>
            <person name="Brugerolle De Fraissinette N."/>
            <person name="Rezende De Castro R."/>
            <person name="Schneider M.P."/>
            <person name="Vasconcelos V."/>
            <person name="Leao P.N."/>
        </authorList>
    </citation>
    <scope>NUCLEOTIDE SEQUENCE</scope>
    <source>
        <strain evidence="2">LEGE 06105</strain>
    </source>
</reference>
<evidence type="ECO:0000313" key="2">
    <source>
        <dbReference type="EMBL" id="MBE9213722.1"/>
    </source>
</evidence>
<gene>
    <name evidence="2" type="ORF">IQ247_13780</name>
</gene>
<sequence length="55" mass="5993">MFPELQKLSVRSLVVLSLVLGGVGLAVIDKNFRPKFGEIVSFGLGGYFGQLNPRQ</sequence>
<dbReference type="RefSeq" id="WP_193920874.1">
    <property type="nucleotide sequence ID" value="NZ_JADEWL010000040.1"/>
</dbReference>
<feature type="transmembrane region" description="Helical" evidence="1">
    <location>
        <begin position="12"/>
        <end position="28"/>
    </location>
</feature>
<accession>A0A8J7F2K8</accession>
<keyword evidence="3" id="KW-1185">Reference proteome</keyword>
<dbReference type="Proteomes" id="UP000620559">
    <property type="component" value="Unassembled WGS sequence"/>
</dbReference>
<keyword evidence="1" id="KW-0812">Transmembrane</keyword>
<dbReference type="EMBL" id="JADEWL010000040">
    <property type="protein sequence ID" value="MBE9213722.1"/>
    <property type="molecule type" value="Genomic_DNA"/>
</dbReference>
<keyword evidence="1" id="KW-1133">Transmembrane helix</keyword>
<organism evidence="2 3">
    <name type="scientific">Plectonema cf. radiosum LEGE 06105</name>
    <dbReference type="NCBI Taxonomy" id="945769"/>
    <lineage>
        <taxon>Bacteria</taxon>
        <taxon>Bacillati</taxon>
        <taxon>Cyanobacteriota</taxon>
        <taxon>Cyanophyceae</taxon>
        <taxon>Oscillatoriophycideae</taxon>
        <taxon>Oscillatoriales</taxon>
        <taxon>Microcoleaceae</taxon>
        <taxon>Plectonema</taxon>
    </lineage>
</organism>
<proteinExistence type="predicted"/>
<comment type="caution">
    <text evidence="2">The sequence shown here is derived from an EMBL/GenBank/DDBJ whole genome shotgun (WGS) entry which is preliminary data.</text>
</comment>
<keyword evidence="1" id="KW-0472">Membrane</keyword>
<name>A0A8J7F2K8_9CYAN</name>